<keyword evidence="4 6" id="KW-0472">Membrane</keyword>
<evidence type="ECO:0000256" key="7">
    <source>
        <dbReference type="SAM" id="SignalP"/>
    </source>
</evidence>
<evidence type="ECO:0000259" key="8">
    <source>
        <dbReference type="Pfam" id="PF01094"/>
    </source>
</evidence>
<evidence type="ECO:0000256" key="5">
    <source>
        <dbReference type="SAM" id="MobiDB-lite"/>
    </source>
</evidence>
<reference evidence="10" key="1">
    <citation type="submission" date="2021-02" db="EMBL/GenBank/DDBJ databases">
        <authorList>
            <person name="Dougan E. K."/>
            <person name="Rhodes N."/>
            <person name="Thang M."/>
            <person name="Chan C."/>
        </authorList>
    </citation>
    <scope>NUCLEOTIDE SEQUENCE</scope>
</reference>
<dbReference type="Gene3D" id="3.40.50.10140">
    <property type="entry name" value="Toll/interleukin-1 receptor homology (TIR) domain"/>
    <property type="match status" value="1"/>
</dbReference>
<evidence type="ECO:0000256" key="6">
    <source>
        <dbReference type="SAM" id="Phobius"/>
    </source>
</evidence>
<feature type="chain" id="PRO_5036408914" description="Receptor ligand binding region domain-containing protein" evidence="7">
    <location>
        <begin position="20"/>
        <end position="1444"/>
    </location>
</feature>
<accession>A0A813ICM6</accession>
<feature type="transmembrane region" description="Helical" evidence="6">
    <location>
        <begin position="905"/>
        <end position="929"/>
    </location>
</feature>
<feature type="transmembrane region" description="Helical" evidence="6">
    <location>
        <begin position="788"/>
        <end position="809"/>
    </location>
</feature>
<feature type="compositionally biased region" description="Polar residues" evidence="5">
    <location>
        <begin position="1423"/>
        <end position="1438"/>
    </location>
</feature>
<dbReference type="Gene3D" id="2.10.50.10">
    <property type="entry name" value="Tumor Necrosis Factor Receptor, subunit A, domain 2"/>
    <property type="match status" value="2"/>
</dbReference>
<evidence type="ECO:0000256" key="3">
    <source>
        <dbReference type="ARBA" id="ARBA00022989"/>
    </source>
</evidence>
<dbReference type="PANTHER" id="PTHR46967">
    <property type="entry name" value="INSULIN-LIKE GROWTH FACTOR BINDING PROTEIN,N-TERMINAL"/>
    <property type="match status" value="1"/>
</dbReference>
<dbReference type="OrthoDB" id="413581at2759"/>
<dbReference type="Proteomes" id="UP000654075">
    <property type="component" value="Unassembled WGS sequence"/>
</dbReference>
<feature type="domain" description="Receptor ligand binding region" evidence="8">
    <location>
        <begin position="68"/>
        <end position="194"/>
    </location>
</feature>
<dbReference type="SMART" id="SM01411">
    <property type="entry name" value="Ephrin_rec_like"/>
    <property type="match status" value="2"/>
</dbReference>
<feature type="transmembrane region" description="Helical" evidence="6">
    <location>
        <begin position="754"/>
        <end position="776"/>
    </location>
</feature>
<feature type="transmembrane region" description="Helical" evidence="6">
    <location>
        <begin position="721"/>
        <end position="742"/>
    </location>
</feature>
<keyword evidence="12" id="KW-1185">Reference proteome</keyword>
<evidence type="ECO:0000313" key="12">
    <source>
        <dbReference type="Proteomes" id="UP000654075"/>
    </source>
</evidence>
<dbReference type="Pfam" id="PF01094">
    <property type="entry name" value="ANF_receptor"/>
    <property type="match status" value="2"/>
</dbReference>
<dbReference type="SUPFAM" id="SSF53822">
    <property type="entry name" value="Periplasmic binding protein-like I"/>
    <property type="match status" value="1"/>
</dbReference>
<dbReference type="InterPro" id="IPR001828">
    <property type="entry name" value="ANF_lig-bd_rcpt"/>
</dbReference>
<feature type="transmembrane region" description="Helical" evidence="6">
    <location>
        <begin position="852"/>
        <end position="877"/>
    </location>
</feature>
<feature type="signal peptide" evidence="7">
    <location>
        <begin position="1"/>
        <end position="19"/>
    </location>
</feature>
<evidence type="ECO:0000313" key="10">
    <source>
        <dbReference type="EMBL" id="CAE8648033.1"/>
    </source>
</evidence>
<dbReference type="Gene3D" id="3.40.50.2300">
    <property type="match status" value="2"/>
</dbReference>
<dbReference type="InterPro" id="IPR028082">
    <property type="entry name" value="Peripla_BP_I"/>
</dbReference>
<evidence type="ECO:0000256" key="2">
    <source>
        <dbReference type="ARBA" id="ARBA00022692"/>
    </source>
</evidence>
<feature type="transmembrane region" description="Helical" evidence="6">
    <location>
        <begin position="959"/>
        <end position="981"/>
    </location>
</feature>
<dbReference type="EMBL" id="CAJNNV010021307">
    <property type="protein sequence ID" value="CAE8607349.1"/>
    <property type="molecule type" value="Genomic_DNA"/>
</dbReference>
<gene>
    <name evidence="9" type="ORF">PGLA1383_LOCUS25290</name>
    <name evidence="10" type="ORF">PGLA2088_LOCUS6203</name>
</gene>
<dbReference type="GO" id="GO:0016020">
    <property type="term" value="C:membrane"/>
    <property type="evidence" value="ECO:0007669"/>
    <property type="project" value="UniProtKB-SubCell"/>
</dbReference>
<dbReference type="InterPro" id="IPR035897">
    <property type="entry name" value="Toll_tir_struct_dom_sf"/>
</dbReference>
<keyword evidence="3 6" id="KW-1133">Transmembrane helix</keyword>
<organism evidence="10 11">
    <name type="scientific">Polarella glacialis</name>
    <name type="common">Dinoflagellate</name>
    <dbReference type="NCBI Taxonomy" id="89957"/>
    <lineage>
        <taxon>Eukaryota</taxon>
        <taxon>Sar</taxon>
        <taxon>Alveolata</taxon>
        <taxon>Dinophyceae</taxon>
        <taxon>Suessiales</taxon>
        <taxon>Suessiaceae</taxon>
        <taxon>Polarella</taxon>
    </lineage>
</organism>
<dbReference type="InterPro" id="IPR009030">
    <property type="entry name" value="Growth_fac_rcpt_cys_sf"/>
</dbReference>
<dbReference type="PANTHER" id="PTHR46967:SF2">
    <property type="entry name" value="SUSHI, VON WILLEBRAND FACTOR TYPE A, EGF AND PENTRAXIN DOMAIN-CONTAINING PROTEIN 1-LIKE"/>
    <property type="match status" value="1"/>
</dbReference>
<sequence>MRFALAFVFSFCIQLSVRAVNITIKVCAGFSDGGVANDACCFADAAGLHLAKLAWDRGVLPKAAASERISLNFDFVDTEGDPGKAISCAYTGWYEEQAALVLGGGWSSLTKPMAQLGAFLSGAQLDWGGTSDQLSDAQTYPLLARTAVPDAGLAIGMAELLVTQYNVSRLAILHETGGWGLAFASKLAAEMYLLRPDVNLGLVPLTTDPSPGDEELLRRKFRRVKGMMNRYYVVASQKVVTYQVLAEEEFSYIVGPETILFGPEDCDQGLKLLNSTARSKFQGMQLLKAQGESIGSNRSLLANLWMSLTTDDFPEPLRTVLPCAGAPLSAPADCFWGGAAMFGNDVILDETYFAWAFDAVWLVQLAAQQLITAGHAVNEVKGELLHQAILSTSAYGLNGRIALKSNGDRIVSLYGLVYLDSDGMWKDSARYDSVSKRLTVIVDPVYADNSTNRPMDTFSPCRGGWFRDGIQCTPAPQGWHVPAGLFAAPVVCPPGTLAFGTGNEFCGECSAGRFQSLPGQSECMDCQPGKFTSGSRTTACDLCPSGTFQVTSGRSACARCNFGSFANVTGALACTQCHGSRTTTFRGSISGNQCICAAGSYSSGGPAAGCAPCPEGMTCGLGADVLNWGGVGGATGEGTLEIPAEYPKTLPGFMILAKEWPTSGKAPPLVYRCLNVEHCPGGSPGACAPLRKQDSVACGRCEAGAYEADGQCKECSGVNTVANVVVAVLICLLVLGFATFAVNRDVLKQSNSMTGALMMCGILFTGMQTLVVINSITLGSVEPISSIMRALTVLNFNLDILSLSCGFSIDPVSQYAIRQFIPLMLAFTIFVVCAGKKVLIKPELVLHTEFLNTLGTIFSALFLSIVVSALVPLVCYAHPGSNRSSILTIPSILCFQDQQHISMMILGIVSFSVVSCPFWAFAMLGTWFFPRWVARGDESSNSRLWMFRWLFYRFKPETYYYGIGFLTRSLLISLVPVLPGLRDDRASAVIMMCILLQASVVFQAWLQPWQAHLANMADAVMTSTLLLLLICNSLFTQLEVQSGNLESTSLAIFVIWISVGVLTAGWFLYMRVKSSMYKPFQYFICHHKAGAGSFSRLLKQLLASSIGFKKSVFIDSDDLTDLDRLFDYVTSSTDSLVILCSAEIMSRPWCLGEMVSAKGAGVKTIKLILPGFLPPSREFIEGLVEKAQEFSLLTERGITVAMVQDMLRWLSDMPEISLPAYAGMRSIQEAADMLVHNKTGPVLEHCDVFLPGTKVAVIVDHSSFEAAACGFVLARLLRPHFQADLDSIPVVLPKGSTLPKTIQTCLFICTPGAFQQREFLQSLLVAAETGVKYIPILADDQFRFPTRIWLEEQRAVAEAVSEAPTIIMDIILMVFTCIAIVFQPSQSSSTEGILIAKAKEVAERMTSQTLKSLRLEICKTSENPSSGSNFQVEMQETSEAAHVN</sequence>
<keyword evidence="2 6" id="KW-0812">Transmembrane</keyword>
<evidence type="ECO:0000313" key="9">
    <source>
        <dbReference type="EMBL" id="CAE8607349.1"/>
    </source>
</evidence>
<proteinExistence type="predicted"/>
<dbReference type="EMBL" id="CAJNNW010006121">
    <property type="protein sequence ID" value="CAE8648033.1"/>
    <property type="molecule type" value="Genomic_DNA"/>
</dbReference>
<name>A0A813ICM6_POLGL</name>
<keyword evidence="7" id="KW-0732">Signal</keyword>
<evidence type="ECO:0000256" key="1">
    <source>
        <dbReference type="ARBA" id="ARBA00004370"/>
    </source>
</evidence>
<dbReference type="Proteomes" id="UP000626109">
    <property type="component" value="Unassembled WGS sequence"/>
</dbReference>
<feature type="transmembrane region" description="Helical" evidence="6">
    <location>
        <begin position="821"/>
        <end position="840"/>
    </location>
</feature>
<feature type="transmembrane region" description="Helical" evidence="6">
    <location>
        <begin position="1019"/>
        <end position="1038"/>
    </location>
</feature>
<feature type="transmembrane region" description="Helical" evidence="6">
    <location>
        <begin position="1050"/>
        <end position="1069"/>
    </location>
</feature>
<feature type="transmembrane region" description="Helical" evidence="6">
    <location>
        <begin position="988"/>
        <end position="1007"/>
    </location>
</feature>
<evidence type="ECO:0000313" key="11">
    <source>
        <dbReference type="Proteomes" id="UP000626109"/>
    </source>
</evidence>
<feature type="region of interest" description="Disordered" evidence="5">
    <location>
        <begin position="1423"/>
        <end position="1444"/>
    </location>
</feature>
<comment type="caution">
    <text evidence="10">The sequence shown here is derived from an EMBL/GenBank/DDBJ whole genome shotgun (WGS) entry which is preliminary data.</text>
</comment>
<feature type="domain" description="Receptor ligand binding region" evidence="8">
    <location>
        <begin position="351"/>
        <end position="414"/>
    </location>
</feature>
<comment type="subcellular location">
    <subcellularLocation>
        <location evidence="1">Membrane</location>
    </subcellularLocation>
</comment>
<dbReference type="SUPFAM" id="SSF57184">
    <property type="entry name" value="Growth factor receptor domain"/>
    <property type="match status" value="1"/>
</dbReference>
<evidence type="ECO:0000256" key="4">
    <source>
        <dbReference type="ARBA" id="ARBA00023136"/>
    </source>
</evidence>
<protein>
    <recommendedName>
        <fullName evidence="8">Receptor ligand binding region domain-containing protein</fullName>
    </recommendedName>
</protein>